<keyword evidence="16" id="KW-0378">Hydrolase</keyword>
<keyword evidence="13 27" id="KW-0479">Metal-binding</keyword>
<keyword evidence="34" id="KW-1185">Reference proteome</keyword>
<evidence type="ECO:0000256" key="8">
    <source>
        <dbReference type="ARBA" id="ARBA00012552"/>
    </source>
</evidence>
<evidence type="ECO:0000256" key="5">
    <source>
        <dbReference type="ARBA" id="ARBA00004496"/>
    </source>
</evidence>
<feature type="domain" description="PHD-type" evidence="32">
    <location>
        <begin position="227"/>
        <end position="341"/>
    </location>
</feature>
<evidence type="ECO:0000256" key="16">
    <source>
        <dbReference type="ARBA" id="ARBA00022801"/>
    </source>
</evidence>
<dbReference type="InterPro" id="IPR050701">
    <property type="entry name" value="Histone_Mod_Regulator"/>
</dbReference>
<evidence type="ECO:0000313" key="34">
    <source>
        <dbReference type="Proteomes" id="UP000028990"/>
    </source>
</evidence>
<dbReference type="EC" id="3.1.1.17" evidence="9"/>
<keyword evidence="11" id="KW-0963">Cytoplasm</keyword>
<comment type="cofactor">
    <cofactor evidence="2">
        <name>Ca(2+)</name>
        <dbReference type="ChEBI" id="CHEBI:29108"/>
    </cofactor>
</comment>
<keyword evidence="18" id="KW-0106">Calcium</keyword>
<dbReference type="eggNOG" id="KOG0954">
    <property type="taxonomic scope" value="Eukaryota"/>
</dbReference>
<comment type="cofactor">
    <cofactor evidence="27">
        <name>Zn(2+)</name>
        <dbReference type="ChEBI" id="CHEBI:29105"/>
    </cofactor>
    <text evidence="27">Binds 1 divalent metal cation per subunit.</text>
</comment>
<dbReference type="GO" id="GO:0030490">
    <property type="term" value="P:maturation of SSU-rRNA"/>
    <property type="evidence" value="ECO:0007669"/>
    <property type="project" value="InterPro"/>
</dbReference>
<dbReference type="Pfam" id="PF13831">
    <property type="entry name" value="PHD_2"/>
    <property type="match status" value="1"/>
</dbReference>
<dbReference type="Gene3D" id="3.30.40.10">
    <property type="entry name" value="Zinc/RING finger domain, C3HC4 (zinc finger)"/>
    <property type="match status" value="2"/>
</dbReference>
<accession>A0A091DQE5</accession>
<evidence type="ECO:0000256" key="24">
    <source>
        <dbReference type="ARBA" id="ARBA00057739"/>
    </source>
</evidence>
<feature type="compositionally biased region" description="Polar residues" evidence="29">
    <location>
        <begin position="983"/>
        <end position="998"/>
    </location>
</feature>
<dbReference type="InterPro" id="IPR034732">
    <property type="entry name" value="EPHD"/>
</dbReference>
<dbReference type="FunFam" id="2.120.10.30:FF:000027">
    <property type="entry name" value="Regucalcin homologue"/>
    <property type="match status" value="1"/>
</dbReference>
<dbReference type="CDD" id="cd15706">
    <property type="entry name" value="ePHD_JADE3"/>
    <property type="match status" value="1"/>
</dbReference>
<evidence type="ECO:0000256" key="3">
    <source>
        <dbReference type="ARBA" id="ARBA00001936"/>
    </source>
</evidence>
<dbReference type="GO" id="GO:0019853">
    <property type="term" value="P:L-ascorbic acid biosynthetic process"/>
    <property type="evidence" value="ECO:0007669"/>
    <property type="project" value="UniProtKB-KW"/>
</dbReference>
<feature type="region of interest" description="Disordered" evidence="29">
    <location>
        <begin position="1216"/>
        <end position="1271"/>
    </location>
</feature>
<dbReference type="Pfam" id="PF08450">
    <property type="entry name" value="SGL"/>
    <property type="match status" value="1"/>
</dbReference>
<dbReference type="InterPro" id="IPR044764">
    <property type="entry name" value="DDX52/Rok1_DEADc"/>
</dbReference>
<dbReference type="GO" id="GO:0004341">
    <property type="term" value="F:gluconolactonase activity"/>
    <property type="evidence" value="ECO:0007669"/>
    <property type="project" value="UniProtKB-EC"/>
</dbReference>
<dbReference type="InterPro" id="IPR014001">
    <property type="entry name" value="Helicase_ATP-bd"/>
</dbReference>
<dbReference type="STRING" id="885580.ENSFDAP00000001045"/>
<evidence type="ECO:0000259" key="32">
    <source>
        <dbReference type="PROSITE" id="PS51805"/>
    </source>
</evidence>
<feature type="compositionally biased region" description="Basic and acidic residues" evidence="29">
    <location>
        <begin position="1029"/>
        <end position="1038"/>
    </location>
</feature>
<feature type="binding site" evidence="27">
    <location>
        <position position="1297"/>
    </location>
    <ligand>
        <name>a divalent metal cation</name>
        <dbReference type="ChEBI" id="CHEBI:60240"/>
    </ligand>
</feature>
<evidence type="ECO:0000256" key="27">
    <source>
        <dbReference type="PIRSR" id="PIRSR605511-2"/>
    </source>
</evidence>
<feature type="domain" description="PHD-type" evidence="30">
    <location>
        <begin position="175"/>
        <end position="225"/>
    </location>
</feature>
<feature type="binding site" evidence="27">
    <location>
        <position position="1382"/>
    </location>
    <ligand>
        <name>substrate</name>
    </ligand>
</feature>
<comment type="cofactor">
    <cofactor evidence="3">
        <name>Mn(2+)</name>
        <dbReference type="ChEBI" id="CHEBI:29035"/>
    </cofactor>
</comment>
<keyword evidence="14" id="KW-0677">Repeat</keyword>
<evidence type="ECO:0000259" key="30">
    <source>
        <dbReference type="PROSITE" id="PS50016"/>
    </source>
</evidence>
<evidence type="ECO:0000256" key="12">
    <source>
        <dbReference type="ARBA" id="ARBA00022644"/>
    </source>
</evidence>
<dbReference type="PRINTS" id="PR01790">
    <property type="entry name" value="SMP30FAMILY"/>
</dbReference>
<evidence type="ECO:0000256" key="28">
    <source>
        <dbReference type="PROSITE-ProRule" id="PRU00146"/>
    </source>
</evidence>
<dbReference type="GO" id="GO:0030234">
    <property type="term" value="F:enzyme regulator activity"/>
    <property type="evidence" value="ECO:0007669"/>
    <property type="project" value="InterPro"/>
</dbReference>
<dbReference type="Pfam" id="PF13832">
    <property type="entry name" value="zf-HC5HC2H_2"/>
    <property type="match status" value="1"/>
</dbReference>
<evidence type="ECO:0000256" key="29">
    <source>
        <dbReference type="SAM" id="MobiDB-lite"/>
    </source>
</evidence>
<feature type="region of interest" description="Disordered" evidence="29">
    <location>
        <begin position="1067"/>
        <end position="1093"/>
    </location>
</feature>
<evidence type="ECO:0000256" key="11">
    <source>
        <dbReference type="ARBA" id="ARBA00022490"/>
    </source>
</evidence>
<evidence type="ECO:0000256" key="7">
    <source>
        <dbReference type="ARBA" id="ARBA00011245"/>
    </source>
</evidence>
<evidence type="ECO:0000313" key="33">
    <source>
        <dbReference type="EMBL" id="KFO25046.1"/>
    </source>
</evidence>
<evidence type="ECO:0000256" key="26">
    <source>
        <dbReference type="PIRSR" id="PIRSR605511-1"/>
    </source>
</evidence>
<dbReference type="PRINTS" id="PR01791">
    <property type="entry name" value="REGUCALCIN"/>
</dbReference>
<comment type="catalytic activity">
    <reaction evidence="1">
        <text>D-glucono-1,5-lactone + H2O = D-gluconate + H(+)</text>
        <dbReference type="Rhea" id="RHEA:10440"/>
        <dbReference type="ChEBI" id="CHEBI:15377"/>
        <dbReference type="ChEBI" id="CHEBI:15378"/>
        <dbReference type="ChEBI" id="CHEBI:16217"/>
        <dbReference type="ChEBI" id="CHEBI:18391"/>
        <dbReference type="EC" id="3.1.1.17"/>
    </reaction>
</comment>
<dbReference type="PROSITE" id="PS50016">
    <property type="entry name" value="ZF_PHD_2"/>
    <property type="match status" value="1"/>
</dbReference>
<evidence type="ECO:0000256" key="17">
    <source>
        <dbReference type="ARBA" id="ARBA00022833"/>
    </source>
</evidence>
<evidence type="ECO:0000256" key="14">
    <source>
        <dbReference type="ARBA" id="ARBA00022737"/>
    </source>
</evidence>
<dbReference type="InterPro" id="IPR005511">
    <property type="entry name" value="SMP-30"/>
</dbReference>
<evidence type="ECO:0000256" key="25">
    <source>
        <dbReference type="ARBA" id="ARBA00060612"/>
    </source>
</evidence>
<dbReference type="SMART" id="SM00487">
    <property type="entry name" value="DEXDc"/>
    <property type="match status" value="1"/>
</dbReference>
<evidence type="ECO:0000256" key="1">
    <source>
        <dbReference type="ARBA" id="ARBA00001589"/>
    </source>
</evidence>
<dbReference type="Gene3D" id="3.40.50.300">
    <property type="entry name" value="P-loop containing nucleotide triphosphate hydrolases"/>
    <property type="match status" value="1"/>
</dbReference>
<protein>
    <recommendedName>
        <fullName evidence="10">Regucalcin</fullName>
        <ecNumber evidence="9">3.1.1.17</ecNumber>
        <ecNumber evidence="8">3.6.4.13</ecNumber>
    </recommendedName>
    <alternativeName>
        <fullName evidence="21">Gluconolactonase</fullName>
    </alternativeName>
    <alternativeName>
        <fullName evidence="20">Senescence marker protein 30</fullName>
    </alternativeName>
</protein>
<dbReference type="SUPFAM" id="SSF57903">
    <property type="entry name" value="FYVE/PHD zinc finger"/>
    <property type="match status" value="1"/>
</dbReference>
<feature type="region of interest" description="Disordered" evidence="29">
    <location>
        <begin position="962"/>
        <end position="998"/>
    </location>
</feature>
<dbReference type="InterPro" id="IPR039550">
    <property type="entry name" value="JADE3_PHD"/>
</dbReference>
<comment type="subcellular location">
    <subcellularLocation>
        <location evidence="5">Cytoplasm</location>
    </subcellularLocation>
</comment>
<evidence type="ECO:0000256" key="20">
    <source>
        <dbReference type="ARBA" id="ARBA00032364"/>
    </source>
</evidence>
<dbReference type="EC" id="3.6.4.13" evidence="8"/>
<reference evidence="33 34" key="1">
    <citation type="submission" date="2013-11" db="EMBL/GenBank/DDBJ databases">
        <title>The Damaraland mole rat (Fukomys damarensis) genome and evolution of African mole rats.</title>
        <authorList>
            <person name="Gladyshev V.N."/>
            <person name="Fang X."/>
        </authorList>
    </citation>
    <scope>NUCLEOTIDE SEQUENCE [LARGE SCALE GENOMIC DNA]</scope>
    <source>
        <tissue evidence="33">Liver</tissue>
    </source>
</reference>
<dbReference type="PROSITE" id="PS51192">
    <property type="entry name" value="HELICASE_ATP_BIND_1"/>
    <property type="match status" value="1"/>
</dbReference>
<dbReference type="InterPro" id="IPR001965">
    <property type="entry name" value="Znf_PHD"/>
</dbReference>
<evidence type="ECO:0000256" key="18">
    <source>
        <dbReference type="ARBA" id="ARBA00022837"/>
    </source>
</evidence>
<comment type="function">
    <text evidence="24">Gluconolactonase with low activity towards other sugar lactones, including gulonolactone and galactonolactone. Catalyzes a key step in ascorbic acid (vitamin C) biosynthesis. Can also hydrolyze diisopropyl phosphorofluoridate and phenylacetate (in vitro). Calcium-binding protein. Modulates Ca(2+) signaling, and Ca(2+)-dependent cellular processes and enzyme activities.</text>
</comment>
<evidence type="ECO:0000256" key="23">
    <source>
        <dbReference type="ARBA" id="ARBA00047984"/>
    </source>
</evidence>
<evidence type="ECO:0000256" key="6">
    <source>
        <dbReference type="ARBA" id="ARBA00008853"/>
    </source>
</evidence>
<dbReference type="FunFam" id="3.40.50.300:FF:000906">
    <property type="entry name" value="Probable ATP-dependent RNA helicase DDX52"/>
    <property type="match status" value="1"/>
</dbReference>
<feature type="active site" description="Proton donor/acceptor" evidence="26">
    <location>
        <position position="1483"/>
    </location>
</feature>
<dbReference type="PANTHER" id="PTHR13793:SF27">
    <property type="entry name" value="PROTEIN JADE-3"/>
    <property type="match status" value="1"/>
</dbReference>
<feature type="binding site" evidence="27">
    <location>
        <position position="1483"/>
    </location>
    <ligand>
        <name>a divalent metal cation</name>
        <dbReference type="ChEBI" id="CHEBI:60240"/>
    </ligand>
</feature>
<evidence type="ECO:0000256" key="22">
    <source>
        <dbReference type="ARBA" id="ARBA00038371"/>
    </source>
</evidence>
<feature type="region of interest" description="Disordered" evidence="29">
    <location>
        <begin position="548"/>
        <end position="571"/>
    </location>
</feature>
<evidence type="ECO:0000256" key="9">
    <source>
        <dbReference type="ARBA" id="ARBA00013227"/>
    </source>
</evidence>
<name>A0A091DQE5_FUKDA</name>
<dbReference type="FunFam" id="3.30.40.10:FF:000004">
    <property type="entry name" value="Jade family PHD finger 2"/>
    <property type="match status" value="1"/>
</dbReference>
<feature type="region of interest" description="Disordered" evidence="29">
    <location>
        <begin position="1017"/>
        <end position="1051"/>
    </location>
</feature>
<evidence type="ECO:0000256" key="19">
    <source>
        <dbReference type="ARBA" id="ARBA00022884"/>
    </source>
</evidence>
<dbReference type="PROSITE" id="PS01359">
    <property type="entry name" value="ZF_PHD_1"/>
    <property type="match status" value="1"/>
</dbReference>
<feature type="binding site" evidence="27">
    <location>
        <position position="1380"/>
    </location>
    <ligand>
        <name>substrate</name>
    </ligand>
</feature>
<comment type="catalytic activity">
    <reaction evidence="23">
        <text>ATP + H2O = ADP + phosphate + H(+)</text>
        <dbReference type="Rhea" id="RHEA:13065"/>
        <dbReference type="ChEBI" id="CHEBI:15377"/>
        <dbReference type="ChEBI" id="CHEBI:15378"/>
        <dbReference type="ChEBI" id="CHEBI:30616"/>
        <dbReference type="ChEBI" id="CHEBI:43474"/>
        <dbReference type="ChEBI" id="CHEBI:456216"/>
        <dbReference type="EC" id="3.6.4.13"/>
    </reaction>
</comment>
<dbReference type="Pfam" id="PF10513">
    <property type="entry name" value="EPL1"/>
    <property type="match status" value="1"/>
</dbReference>
<dbReference type="InterPro" id="IPR013658">
    <property type="entry name" value="SGL"/>
</dbReference>
<dbReference type="GO" id="GO:0008270">
    <property type="term" value="F:zinc ion binding"/>
    <property type="evidence" value="ECO:0007669"/>
    <property type="project" value="UniProtKB-KW"/>
</dbReference>
<evidence type="ECO:0000259" key="31">
    <source>
        <dbReference type="PROSITE" id="PS51192"/>
    </source>
</evidence>
<dbReference type="Proteomes" id="UP000028990">
    <property type="component" value="Unassembled WGS sequence"/>
</dbReference>
<dbReference type="InterPro" id="IPR019786">
    <property type="entry name" value="Zinc_finger_PHD-type_CS"/>
</dbReference>
<dbReference type="PROSITE" id="PS51805">
    <property type="entry name" value="EPHD"/>
    <property type="match status" value="1"/>
</dbReference>
<dbReference type="InterPro" id="IPR011545">
    <property type="entry name" value="DEAD/DEAH_box_helicase_dom"/>
</dbReference>
<dbReference type="GO" id="GO:0006357">
    <property type="term" value="P:regulation of transcription by RNA polymerase II"/>
    <property type="evidence" value="ECO:0007669"/>
    <property type="project" value="TreeGrafter"/>
</dbReference>
<dbReference type="InterPro" id="IPR019787">
    <property type="entry name" value="Znf_PHD-finger"/>
</dbReference>
<dbReference type="CDD" id="cd15681">
    <property type="entry name" value="PHD_JADE3"/>
    <property type="match status" value="1"/>
</dbReference>
<dbReference type="SUPFAM" id="SSF52540">
    <property type="entry name" value="P-loop containing nucleoside triphosphate hydrolases"/>
    <property type="match status" value="1"/>
</dbReference>
<dbReference type="InterPro" id="IPR011042">
    <property type="entry name" value="6-blade_b-propeller_TolB-like"/>
</dbReference>
<comment type="subunit">
    <text evidence="7">Monomer.</text>
</comment>
<evidence type="ECO:0000256" key="13">
    <source>
        <dbReference type="ARBA" id="ARBA00022723"/>
    </source>
</evidence>
<dbReference type="GO" id="GO:0005509">
    <property type="term" value="F:calcium ion binding"/>
    <property type="evidence" value="ECO:0007669"/>
    <property type="project" value="InterPro"/>
</dbReference>
<dbReference type="InterPro" id="IPR013083">
    <property type="entry name" value="Znf_RING/FYVE/PHD"/>
</dbReference>
<evidence type="ECO:0000256" key="2">
    <source>
        <dbReference type="ARBA" id="ARBA00001913"/>
    </source>
</evidence>
<dbReference type="SMART" id="SM00249">
    <property type="entry name" value="PHD"/>
    <property type="match status" value="2"/>
</dbReference>
<feature type="binding site" evidence="27">
    <location>
        <position position="1433"/>
    </location>
    <ligand>
        <name>a divalent metal cation</name>
        <dbReference type="ChEBI" id="CHEBI:60240"/>
    </ligand>
</feature>
<keyword evidence="12" id="KW-0060">Ascorbate biosynthesis</keyword>
<dbReference type="Pfam" id="PF00270">
    <property type="entry name" value="DEAD"/>
    <property type="match status" value="1"/>
</dbReference>
<dbReference type="GO" id="GO:0000123">
    <property type="term" value="C:histone acetyltransferase complex"/>
    <property type="evidence" value="ECO:0007669"/>
    <property type="project" value="TreeGrafter"/>
</dbReference>
<dbReference type="GO" id="GO:0005524">
    <property type="term" value="F:ATP binding"/>
    <property type="evidence" value="ECO:0007669"/>
    <property type="project" value="InterPro"/>
</dbReference>
<evidence type="ECO:0000256" key="10">
    <source>
        <dbReference type="ARBA" id="ARBA00016808"/>
    </source>
</evidence>
<keyword evidence="15 28" id="KW-0863">Zinc-finger</keyword>
<keyword evidence="19" id="KW-0694">RNA-binding</keyword>
<feature type="binding site" evidence="27">
    <location>
        <position position="1400"/>
    </location>
    <ligand>
        <name>substrate</name>
    </ligand>
</feature>
<dbReference type="GO" id="GO:0005737">
    <property type="term" value="C:cytoplasm"/>
    <property type="evidence" value="ECO:0007669"/>
    <property type="project" value="UniProtKB-SubCell"/>
</dbReference>
<dbReference type="GO" id="GO:0003723">
    <property type="term" value="F:RNA binding"/>
    <property type="evidence" value="ECO:0007669"/>
    <property type="project" value="UniProtKB-KW"/>
</dbReference>
<comment type="similarity">
    <text evidence="22">Belongs to the JADE family.</text>
</comment>
<comment type="cofactor">
    <cofactor evidence="4">
        <name>Mg(2+)</name>
        <dbReference type="ChEBI" id="CHEBI:18420"/>
    </cofactor>
</comment>
<dbReference type="CDD" id="cd17957">
    <property type="entry name" value="DEADc_DDX52"/>
    <property type="match status" value="1"/>
</dbReference>
<organism evidence="33 34">
    <name type="scientific">Fukomys damarensis</name>
    <name type="common">Damaraland mole rat</name>
    <name type="synonym">Cryptomys damarensis</name>
    <dbReference type="NCBI Taxonomy" id="885580"/>
    <lineage>
        <taxon>Eukaryota</taxon>
        <taxon>Metazoa</taxon>
        <taxon>Chordata</taxon>
        <taxon>Craniata</taxon>
        <taxon>Vertebrata</taxon>
        <taxon>Euteleostomi</taxon>
        <taxon>Mammalia</taxon>
        <taxon>Eutheria</taxon>
        <taxon>Euarchontoglires</taxon>
        <taxon>Glires</taxon>
        <taxon>Rodentia</taxon>
        <taxon>Hystricomorpha</taxon>
        <taxon>Bathyergidae</taxon>
        <taxon>Fukomys</taxon>
    </lineage>
</organism>
<evidence type="ECO:0000256" key="21">
    <source>
        <dbReference type="ARBA" id="ARBA00032464"/>
    </source>
</evidence>
<evidence type="ECO:0000256" key="15">
    <source>
        <dbReference type="ARBA" id="ARBA00022771"/>
    </source>
</evidence>
<dbReference type="GO" id="GO:0003724">
    <property type="term" value="F:RNA helicase activity"/>
    <property type="evidence" value="ECO:0007669"/>
    <property type="project" value="UniProtKB-EC"/>
</dbReference>
<dbReference type="SUPFAM" id="SSF63829">
    <property type="entry name" value="Calcium-dependent phosphotriesterase"/>
    <property type="match status" value="1"/>
</dbReference>
<proteinExistence type="inferred from homology"/>
<evidence type="ECO:0000256" key="4">
    <source>
        <dbReference type="ARBA" id="ARBA00001946"/>
    </source>
</evidence>
<gene>
    <name evidence="33" type="ORF">H920_13560</name>
</gene>
<feature type="region of interest" description="Disordered" evidence="29">
    <location>
        <begin position="347"/>
        <end position="371"/>
    </location>
</feature>
<dbReference type="InterPro" id="IPR011011">
    <property type="entry name" value="Znf_FYVE_PHD"/>
</dbReference>
<comment type="pathway">
    <text evidence="25">Cofactor biosynthesis; L-ascorbate biosynthesis via UDP-alpha-D-glucuronate pathway; L-ascorbate from UDP-alpha-D-glucuronate: step 3/4.</text>
</comment>
<comment type="similarity">
    <text evidence="6">Belongs to the SMP-30/CGR1 family.</text>
</comment>
<dbReference type="EMBL" id="KN123428">
    <property type="protein sequence ID" value="KFO25046.1"/>
    <property type="molecule type" value="Genomic_DNA"/>
</dbReference>
<dbReference type="InterPro" id="IPR019542">
    <property type="entry name" value="Enhancer_polycomb-like_N"/>
</dbReference>
<dbReference type="InterPro" id="IPR027417">
    <property type="entry name" value="P-loop_NTPase"/>
</dbReference>
<dbReference type="Gene3D" id="2.120.10.30">
    <property type="entry name" value="TolB, C-terminal domain"/>
    <property type="match status" value="1"/>
</dbReference>
<sequence>MYRSKSKIPKEHKKPDEVFRKDLISAMKIPDSHHINPDSYYLFSDSWKEEWEKGVQVPANLDAVPQPSLRIIAEKEKEVLFVRPRKYIRCSSPETTEPGYINIQELAASTCRYDLDDMDIFWLQEFNEDLTEMGHGPVDETIMEKTIEVLEHRCHENMNHAIETEEGLGIEYDEDVICDVCRSPDSEEGNDMVFCDKCNVCVHQACYGILKVPEGSWLCRSCVLGIHPQCLLCPKKGGAMKTNRTGTKWVHVSCALWIPEVSIACPERMEPITKLSHIPPSRWALVCSLCKLKTGACIQCSVKSCITAFHVTCAFEHSLEMKTILDEGDEVKFKSYCLKHSQNKQKQGEIEYPHHRAAEQSQAKSEKTSLREQKLRELEEEFYTLVRVEDVAAELELPTLVVDFIYNYWKLKRKSNFNKPLFPPKKDEENGLVQPKEESIHTRMQMFMHLRQDLERVRNLCYMISRREKLKLSHSKIQEQIFSLQAQLLNQEIAAGAGAKFDVKRFSANAARFQIGKRKHGSDSSEILQSLDFFGNRKSVPSECGATQTLEELQNEESLTEKKREPNKKKRKKIISDKIHLFISWVLPDTMPQPGNFWHEISSQEEGTTIQWMSSVEAKIEDKKVKGENKLTSGKLEHLRKEKVNFSLNKHKIHIQGTDLPDPIATLQQLDQKYKINSRLLQNILDAGFQMPPPIQMQAIPVMLHGQELLASAPTGSGKTLAFSIPILMQLKQPTNKGFRALIISPTRELARQIHQELIKISEGMGFRIHMIHKAAEAAKKFGPKSPKFDILVTTPNRLIYLLKQDPPGVDLTSVEWLVVDESDKLFEDGKTGFRDQLASIVLACTSHQVRRAMFSATFAYDVEQWCKLYLDNVITVSIGARNSAVETVEQELLFVGSEAGKLAMREFIKKGFNPPVLVFVQSIERAKELFHELIYEGLPLTNTLENSLFYPPPRITLKLKMPRSTMEDCRNSSTEADHQPYSPDSSSPGPTKRNMQVPTEPLELKVKPYSRHPLESKSNCLLASRSHSRSEAKDSSPARRAPSSEFYHGQSLGKPLALQAALHGQSSIENGKNEPNPKFAKSNGLEDSWSGNVTQKESSSEVFCDQESMLSSHLASQGTFRKSTIEHFSRSFKEATNRWVKTSEDLQCCVKPTKSMSTKEQFWGRQLLRKSAGKASYQENDGYCPDLELSDSEAESDGNKEKSRSFCLAFSHWTSRRPGECPGRPASRSKQGRSDIQGPIFPTRSSREGDCPAPTREPPPSSSGLAWTPRSREGGCTTMSSIKIECVLPERCRCGESPVWEEASNSLLFVDIPAKRVCRWDSLTKQVQRVTLDTPVSSVALRQSGGYVATVGTKFCALNWENQSVVVLASVDQDKKNNRFNDGKVDPAGRYFAGTMAEESAPAVLERHQGALYSLFPDHHVKKYFDQVDISNGLDWSLDHKIFYYIDSLSYSVDAFDYDLQTGQISNRRSVYKLEKDEQIPDGMCIDTEGKLWVACYNGGRVIRLDPVTGKRLQTVKLPVDKTTSCCFGGKDYSEMYVTCARDGIDPQGLLKQPEAGGIFKITGLGVKGVAPCPYSG</sequence>
<dbReference type="FunFam" id="3.30.40.10:FF:000030">
    <property type="entry name" value="Protein Jade-1 isoform 1"/>
    <property type="match status" value="1"/>
</dbReference>
<keyword evidence="17 27" id="KW-0862">Zinc</keyword>
<dbReference type="PANTHER" id="PTHR13793">
    <property type="entry name" value="PHD FINGER PROTEINS"/>
    <property type="match status" value="1"/>
</dbReference>
<feature type="domain" description="Helicase ATP-binding" evidence="31">
    <location>
        <begin position="700"/>
        <end position="877"/>
    </location>
</feature>
<dbReference type="InterPro" id="IPR008367">
    <property type="entry name" value="Regucalcin"/>
</dbReference>
<feature type="compositionally biased region" description="Basic and acidic residues" evidence="29">
    <location>
        <begin position="966"/>
        <end position="979"/>
    </location>
</feature>